<feature type="domain" description="Plastocyanin-like" evidence="13">
    <location>
        <begin position="661"/>
        <end position="789"/>
    </location>
</feature>
<dbReference type="InterPro" id="IPR011706">
    <property type="entry name" value="Cu-oxidase_C"/>
</dbReference>
<dbReference type="InterPro" id="IPR033138">
    <property type="entry name" value="Cu_oxidase_CS"/>
</dbReference>
<dbReference type="InterPro" id="IPR008972">
    <property type="entry name" value="Cupredoxin"/>
</dbReference>
<feature type="domain" description="Plastocyanin-like" evidence="12">
    <location>
        <begin position="434"/>
        <end position="561"/>
    </location>
</feature>
<dbReference type="Proteomes" id="UP000288859">
    <property type="component" value="Unassembled WGS sequence"/>
</dbReference>
<evidence type="ECO:0000256" key="2">
    <source>
        <dbReference type="ARBA" id="ARBA00001935"/>
    </source>
</evidence>
<keyword evidence="8" id="KW-0325">Glycoprotein</keyword>
<dbReference type="CDD" id="cd13901">
    <property type="entry name" value="CuRO_3_MaLCC_like"/>
    <property type="match status" value="1"/>
</dbReference>
<feature type="chain" id="PRO_5019213958" description="laccase" evidence="11">
    <location>
        <begin position="21"/>
        <end position="1617"/>
    </location>
</feature>
<dbReference type="OrthoDB" id="2121828at2759"/>
<evidence type="ECO:0000256" key="6">
    <source>
        <dbReference type="ARBA" id="ARBA00023002"/>
    </source>
</evidence>
<evidence type="ECO:0000259" key="14">
    <source>
        <dbReference type="Pfam" id="PF07732"/>
    </source>
</evidence>
<dbReference type="Pfam" id="PF00394">
    <property type="entry name" value="Cu-oxidase"/>
    <property type="match status" value="1"/>
</dbReference>
<protein>
    <recommendedName>
        <fullName evidence="4">laccase</fullName>
        <ecNumber evidence="4">1.10.3.2</ecNumber>
    </recommendedName>
</protein>
<dbReference type="InterPro" id="IPR045087">
    <property type="entry name" value="Cu-oxidase_fam"/>
</dbReference>
<evidence type="ECO:0000313" key="16">
    <source>
        <dbReference type="Proteomes" id="UP000288859"/>
    </source>
</evidence>
<evidence type="ECO:0000259" key="13">
    <source>
        <dbReference type="Pfam" id="PF07731"/>
    </source>
</evidence>
<dbReference type="InterPro" id="IPR001117">
    <property type="entry name" value="Cu-oxidase_2nd"/>
</dbReference>
<feature type="region of interest" description="Disordered" evidence="10">
    <location>
        <begin position="1024"/>
        <end position="1162"/>
    </location>
</feature>
<dbReference type="EC" id="1.10.3.2" evidence="4"/>
<reference evidence="15 16" key="1">
    <citation type="submission" date="2017-03" db="EMBL/GenBank/DDBJ databases">
        <title>Genomes of endolithic fungi from Antarctica.</title>
        <authorList>
            <person name="Coleine C."/>
            <person name="Masonjones S."/>
            <person name="Stajich J.E."/>
        </authorList>
    </citation>
    <scope>NUCLEOTIDE SEQUENCE [LARGE SCALE GENOMIC DNA]</scope>
    <source>
        <strain evidence="15 16">CCFEE 6314</strain>
    </source>
</reference>
<comment type="caution">
    <text evidence="15">The sequence shown here is derived from an EMBL/GenBank/DDBJ whole genome shotgun (WGS) entry which is preliminary data.</text>
</comment>
<comment type="cofactor">
    <cofactor evidence="2">
        <name>Cu cation</name>
        <dbReference type="ChEBI" id="CHEBI:23378"/>
    </cofactor>
</comment>
<sequence length="1617" mass="173689">MKFSKPSGLVALGLAGGVLADGGQALTLTGAITTLDGDTWSSAPAGPPAPITVTNIVTNTVTNTATVTSTTTTTETLTKEATTIYRSTVLVAPGFCTSTIVNVDPASGGQPWPPPGPASTGVGPAGNGAPPPAHAAPTASWDPAPPAPVASTATDTHSGKPPGPPPSQGPAADVTSTLTIGKASTVTLVDPSAPTGDANWLDWANDVTTIGTDGDVWVWTGAGPVATQSGPAPTYTGIPTGSGGGNGSLPTPGSSFSNVTAPYEALPEGWCNTAGDRSKWCDGQTINADAYTAGYKSGKTCSYDFTITNTTIDFDGSGPKLALAINGQVPGPTIECNWGDILQVTVHNEMQDNSTTIHWHGITQKGTNDQDGVPGVTECAIAPGSSRTYTMWLEQYGTGWYHSHAIAQYGEGIRGPMIIHGPATANYDFDMGTVMIDDTFPVTAQQQNERISHFGPTGTVNYLLNGHNTMANLSSGQHTLWSVTPGKKHLFRLINSASQNMYSVHFDNHQITVISIDYVPIVPYTTEWLNIGIGQRYTVIVEMNQPVGGYFLRAVTQTGCPSGCQNTGLGTANGIFLYKGAQPYLPTTTVNKTLADFNFCLDEPLASLVPFHQKAAGTKDQFSATASTLPAGNVAQVATSDDGTVFRWFLNNGAINVNYSQPTLQTIAQGGNSSLISNPITLSTANQWVYFIIQNQFFASHPMHLHGHDMSILGQGTVAWDPSLIPTLNFDNPTRRDTVMLAGSAGPGSPPGYTVIGFQTDNPGAWLMHCHILWHADGGLALQWVERPTDIPAYANGQPFKDECSSLSAWQNAGPGRVHGSGSSGLKRRAYPDEDRFGDVVRRFESSGKQFLDSNAQWMTPAAPSFLDDEPLIEPSRPRTLPPTARSRSLKKRDSTLTQMDFFSSVPHDQEDMDDGLLSETENAHVEYTGHSAQVDGNYSSPRKPRKPKHSLKSERNNSSSRRNSGHLPDVEAGPNSRRVSSRVARNQTILSDPQENLAFFEEALEPPAKQGDSHRNSRPVLEIRDSLEDEDDVSSWPSVKEEAPPVRTPTAMRTIVLSSQSPESLPPSVRTVNRVGNSNQASRSPLAERSRNLSPKTPSKSFAKKHCAVPKTKIVTLKLPKRKPQPAQPRVEDSQKNLWSVPSSSPQQTRHSNTAALSRPPCPLGNLQEIPDSSQADVLTWTPPASNVEASLPSIRDTFGLNASLTSQHTPIELVLNHGSPRSITQDDAQVIQGSQDEWIGSPIEAQENESFYRSPPPLQGTPATSRKVLPGPSGEVLVRDLEANNEPTCEAELRHERTTEVQGGFAIPQPRLIEKATAVDADAANDQDRSLDDFALPPPPSMHRRNTQTTTTRIPLNDVSSVETSSQSLPSTANVTQRSIYPATMPHPSQISTQDATQGVFGLSSCPRPTQYTQHGEGISHSLTLTDKITIKDSSSCQVSISQIPEQPASQSQVAIDLGLDEVFNSEDEGDLDLDPPTTPAPPRHSPCQDLSDVQIERTPSQEQNPVKNPPTENENENDIDIDELERDSPSVERPEPGQLIRSSQISLSPILSSQPSPLKKKYLPLEGFDNDTQSNFTQNGHVTAAYIHRQREAGVLPDWYTPAPYKVPGYTRMK</sequence>
<feature type="region of interest" description="Disordered" evidence="10">
    <location>
        <begin position="1252"/>
        <end position="1273"/>
    </location>
</feature>
<keyword evidence="11" id="KW-0732">Signal</keyword>
<accession>A0A438ND66</accession>
<feature type="compositionally biased region" description="Polar residues" evidence="10">
    <location>
        <begin position="1071"/>
        <end position="1084"/>
    </location>
</feature>
<feature type="compositionally biased region" description="Low complexity" evidence="10">
    <location>
        <begin position="149"/>
        <end position="160"/>
    </location>
</feature>
<evidence type="ECO:0000256" key="1">
    <source>
        <dbReference type="ARBA" id="ARBA00000349"/>
    </source>
</evidence>
<feature type="compositionally biased region" description="Low complexity" evidence="10">
    <location>
        <begin position="1541"/>
        <end position="1558"/>
    </location>
</feature>
<keyword evidence="5" id="KW-0479">Metal-binding</keyword>
<evidence type="ECO:0000256" key="10">
    <source>
        <dbReference type="SAM" id="MobiDB-lite"/>
    </source>
</evidence>
<dbReference type="InterPro" id="IPR002355">
    <property type="entry name" value="Cu_oxidase_Cu_BS"/>
</dbReference>
<feature type="compositionally biased region" description="Polar residues" evidence="10">
    <location>
        <begin position="1137"/>
        <end position="1157"/>
    </location>
</feature>
<dbReference type="GO" id="GO:0046274">
    <property type="term" value="P:lignin catabolic process"/>
    <property type="evidence" value="ECO:0007669"/>
    <property type="project" value="UniProtKB-KW"/>
</dbReference>
<dbReference type="PROSITE" id="PS00079">
    <property type="entry name" value="MULTICOPPER_OXIDASE1"/>
    <property type="match status" value="1"/>
</dbReference>
<evidence type="ECO:0000256" key="11">
    <source>
        <dbReference type="SAM" id="SignalP"/>
    </source>
</evidence>
<feature type="region of interest" description="Disordered" evidence="10">
    <location>
        <begin position="1331"/>
        <end position="1353"/>
    </location>
</feature>
<proteinExistence type="inferred from homology"/>
<feature type="domain" description="Plastocyanin-like" evidence="14">
    <location>
        <begin position="307"/>
        <end position="422"/>
    </location>
</feature>
<evidence type="ECO:0000256" key="4">
    <source>
        <dbReference type="ARBA" id="ARBA00012297"/>
    </source>
</evidence>
<organism evidence="15 16">
    <name type="scientific">Exophiala mesophila</name>
    <name type="common">Black yeast-like fungus</name>
    <dbReference type="NCBI Taxonomy" id="212818"/>
    <lineage>
        <taxon>Eukaryota</taxon>
        <taxon>Fungi</taxon>
        <taxon>Dikarya</taxon>
        <taxon>Ascomycota</taxon>
        <taxon>Pezizomycotina</taxon>
        <taxon>Eurotiomycetes</taxon>
        <taxon>Chaetothyriomycetidae</taxon>
        <taxon>Chaetothyriales</taxon>
        <taxon>Herpotrichiellaceae</taxon>
        <taxon>Exophiala</taxon>
    </lineage>
</organism>
<comment type="similarity">
    <text evidence="3">Belongs to the multicopper oxidase family.</text>
</comment>
<dbReference type="SUPFAM" id="SSF49503">
    <property type="entry name" value="Cupredoxins"/>
    <property type="match status" value="3"/>
</dbReference>
<dbReference type="Pfam" id="PF07732">
    <property type="entry name" value="Cu-oxidase_3"/>
    <property type="match status" value="1"/>
</dbReference>
<feature type="compositionally biased region" description="Polar residues" evidence="10">
    <location>
        <begin position="931"/>
        <end position="941"/>
    </location>
</feature>
<evidence type="ECO:0000256" key="9">
    <source>
        <dbReference type="ARBA" id="ARBA00023185"/>
    </source>
</evidence>
<dbReference type="GO" id="GO:0052716">
    <property type="term" value="F:hydroquinone:oxygen oxidoreductase activity"/>
    <property type="evidence" value="ECO:0007669"/>
    <property type="project" value="UniProtKB-EC"/>
</dbReference>
<evidence type="ECO:0000256" key="8">
    <source>
        <dbReference type="ARBA" id="ARBA00023180"/>
    </source>
</evidence>
<dbReference type="PROSITE" id="PS00080">
    <property type="entry name" value="MULTICOPPER_OXIDASE2"/>
    <property type="match status" value="1"/>
</dbReference>
<feature type="compositionally biased region" description="Basic and acidic residues" evidence="10">
    <location>
        <begin position="1529"/>
        <end position="1538"/>
    </location>
</feature>
<dbReference type="VEuPathDB" id="FungiDB:PV10_06420"/>
<dbReference type="CDD" id="cd13880">
    <property type="entry name" value="CuRO_2_MaLCC_like"/>
    <property type="match status" value="1"/>
</dbReference>
<evidence type="ECO:0000259" key="12">
    <source>
        <dbReference type="Pfam" id="PF00394"/>
    </source>
</evidence>
<dbReference type="CDD" id="cd13854">
    <property type="entry name" value="CuRO_1_MaLCC_like"/>
    <property type="match status" value="1"/>
</dbReference>
<feature type="compositionally biased region" description="Acidic residues" evidence="10">
    <location>
        <begin position="1516"/>
        <end position="1528"/>
    </location>
</feature>
<name>A0A438ND66_EXOME</name>
<dbReference type="PANTHER" id="PTHR11709:SF87">
    <property type="entry name" value="LACCASE"/>
    <property type="match status" value="1"/>
</dbReference>
<dbReference type="PANTHER" id="PTHR11709">
    <property type="entry name" value="MULTI-COPPER OXIDASE"/>
    <property type="match status" value="1"/>
</dbReference>
<dbReference type="InterPro" id="IPR011707">
    <property type="entry name" value="Cu-oxidase-like_N"/>
</dbReference>
<dbReference type="GO" id="GO:0005507">
    <property type="term" value="F:copper ion binding"/>
    <property type="evidence" value="ECO:0007669"/>
    <property type="project" value="InterPro"/>
</dbReference>
<gene>
    <name evidence="15" type="ORF">B0A52_02484</name>
</gene>
<keyword evidence="7" id="KW-0186">Copper</keyword>
<feature type="compositionally biased region" description="Polar residues" evidence="10">
    <location>
        <begin position="1500"/>
        <end position="1509"/>
    </location>
</feature>
<evidence type="ECO:0000256" key="7">
    <source>
        <dbReference type="ARBA" id="ARBA00023008"/>
    </source>
</evidence>
<feature type="region of interest" description="Disordered" evidence="10">
    <location>
        <begin position="1468"/>
        <end position="1558"/>
    </location>
</feature>
<dbReference type="EMBL" id="NAJM01000007">
    <property type="protein sequence ID" value="RVX73595.1"/>
    <property type="molecule type" value="Genomic_DNA"/>
</dbReference>
<keyword evidence="9" id="KW-0439">Lignin degradation</keyword>
<evidence type="ECO:0000256" key="3">
    <source>
        <dbReference type="ARBA" id="ARBA00010609"/>
    </source>
</evidence>
<evidence type="ECO:0000256" key="5">
    <source>
        <dbReference type="ARBA" id="ARBA00022723"/>
    </source>
</evidence>
<dbReference type="Pfam" id="PF07731">
    <property type="entry name" value="Cu-oxidase_2"/>
    <property type="match status" value="1"/>
</dbReference>
<feature type="region of interest" description="Disordered" evidence="10">
    <location>
        <begin position="865"/>
        <end position="915"/>
    </location>
</feature>
<evidence type="ECO:0000313" key="15">
    <source>
        <dbReference type="EMBL" id="RVX73595.1"/>
    </source>
</evidence>
<dbReference type="Gene3D" id="2.60.40.420">
    <property type="entry name" value="Cupredoxins - blue copper proteins"/>
    <property type="match status" value="3"/>
</dbReference>
<feature type="compositionally biased region" description="Low complexity" evidence="10">
    <location>
        <begin position="1058"/>
        <end position="1069"/>
    </location>
</feature>
<feature type="region of interest" description="Disordered" evidence="10">
    <location>
        <begin position="106"/>
        <end position="174"/>
    </location>
</feature>
<keyword evidence="6" id="KW-0560">Oxidoreductase</keyword>
<feature type="signal peptide" evidence="11">
    <location>
        <begin position="1"/>
        <end position="20"/>
    </location>
</feature>
<feature type="region of interest" description="Disordered" evidence="10">
    <location>
        <begin position="931"/>
        <end position="991"/>
    </location>
</feature>
<comment type="catalytic activity">
    <reaction evidence="1">
        <text>4 hydroquinone + O2 = 4 benzosemiquinone + 2 H2O</text>
        <dbReference type="Rhea" id="RHEA:11276"/>
        <dbReference type="ChEBI" id="CHEBI:15377"/>
        <dbReference type="ChEBI" id="CHEBI:15379"/>
        <dbReference type="ChEBI" id="CHEBI:17594"/>
        <dbReference type="ChEBI" id="CHEBI:17977"/>
        <dbReference type="EC" id="1.10.3.2"/>
    </reaction>
</comment>